<dbReference type="Proteomes" id="UP000720189">
    <property type="component" value="Unassembled WGS sequence"/>
</dbReference>
<protein>
    <submittedName>
        <fullName evidence="2">Uncharacterized protein</fullName>
    </submittedName>
</protein>
<keyword evidence="1" id="KW-0732">Signal</keyword>
<feature type="signal peptide" evidence="1">
    <location>
        <begin position="1"/>
        <end position="18"/>
    </location>
</feature>
<evidence type="ECO:0000256" key="1">
    <source>
        <dbReference type="SAM" id="SignalP"/>
    </source>
</evidence>
<dbReference type="OrthoDB" id="4898945at2759"/>
<sequence length="93" mass="10079">MFVSKTTIVGLLLPSASAVSLTYSKLYDNNSIPVSQLACYKNGLIMGGYRHGKPSGTSRIRSPVLNKSMDQILRFAVPAGYFHMGKLPDPCLS</sequence>
<keyword evidence="3" id="KW-1185">Reference proteome</keyword>
<dbReference type="AlphaFoldDB" id="A0A9P9KIH9"/>
<comment type="caution">
    <text evidence="2">The sequence shown here is derived from an EMBL/GenBank/DDBJ whole genome shotgun (WGS) entry which is preliminary data.</text>
</comment>
<reference evidence="2" key="1">
    <citation type="journal article" date="2021" name="Nat. Commun.">
        <title>Genetic determinants of endophytism in the Arabidopsis root mycobiome.</title>
        <authorList>
            <person name="Mesny F."/>
            <person name="Miyauchi S."/>
            <person name="Thiergart T."/>
            <person name="Pickel B."/>
            <person name="Atanasova L."/>
            <person name="Karlsson M."/>
            <person name="Huettel B."/>
            <person name="Barry K.W."/>
            <person name="Haridas S."/>
            <person name="Chen C."/>
            <person name="Bauer D."/>
            <person name="Andreopoulos W."/>
            <person name="Pangilinan J."/>
            <person name="LaButti K."/>
            <person name="Riley R."/>
            <person name="Lipzen A."/>
            <person name="Clum A."/>
            <person name="Drula E."/>
            <person name="Henrissat B."/>
            <person name="Kohler A."/>
            <person name="Grigoriev I.V."/>
            <person name="Martin F.M."/>
            <person name="Hacquard S."/>
        </authorList>
    </citation>
    <scope>NUCLEOTIDE SEQUENCE</scope>
    <source>
        <strain evidence="2">MPI-CAGE-AT-0023</strain>
    </source>
</reference>
<feature type="chain" id="PRO_5040321171" evidence="1">
    <location>
        <begin position="19"/>
        <end position="93"/>
    </location>
</feature>
<evidence type="ECO:0000313" key="2">
    <source>
        <dbReference type="EMBL" id="KAH7253799.1"/>
    </source>
</evidence>
<organism evidence="2 3">
    <name type="scientific">Fusarium redolens</name>
    <dbReference type="NCBI Taxonomy" id="48865"/>
    <lineage>
        <taxon>Eukaryota</taxon>
        <taxon>Fungi</taxon>
        <taxon>Dikarya</taxon>
        <taxon>Ascomycota</taxon>
        <taxon>Pezizomycotina</taxon>
        <taxon>Sordariomycetes</taxon>
        <taxon>Hypocreomycetidae</taxon>
        <taxon>Hypocreales</taxon>
        <taxon>Nectriaceae</taxon>
        <taxon>Fusarium</taxon>
        <taxon>Fusarium redolens species complex</taxon>
    </lineage>
</organism>
<gene>
    <name evidence="2" type="ORF">BKA55DRAFT_689298</name>
</gene>
<proteinExistence type="predicted"/>
<evidence type="ECO:0000313" key="3">
    <source>
        <dbReference type="Proteomes" id="UP000720189"/>
    </source>
</evidence>
<dbReference type="EMBL" id="JAGMUX010000007">
    <property type="protein sequence ID" value="KAH7253799.1"/>
    <property type="molecule type" value="Genomic_DNA"/>
</dbReference>
<accession>A0A9P9KIH9</accession>
<dbReference type="GeneID" id="70229287"/>
<name>A0A9P9KIH9_FUSRE</name>
<dbReference type="RefSeq" id="XP_046050046.1">
    <property type="nucleotide sequence ID" value="XM_046199333.1"/>
</dbReference>